<proteinExistence type="predicted"/>
<evidence type="ECO:0000313" key="7">
    <source>
        <dbReference type="Proteomes" id="UP001597319"/>
    </source>
</evidence>
<gene>
    <name evidence="6" type="ORF">ACFSR1_02770</name>
</gene>
<feature type="transmembrane region" description="Helical" evidence="4">
    <location>
        <begin position="326"/>
        <end position="347"/>
    </location>
</feature>
<feature type="transmembrane region" description="Helical" evidence="4">
    <location>
        <begin position="218"/>
        <end position="239"/>
    </location>
</feature>
<keyword evidence="2" id="KW-0238">DNA-binding</keyword>
<dbReference type="Gene3D" id="1.10.10.60">
    <property type="entry name" value="Homeodomain-like"/>
    <property type="match status" value="1"/>
</dbReference>
<comment type="caution">
    <text evidence="6">The sequence shown here is derived from an EMBL/GenBank/DDBJ whole genome shotgun (WGS) entry which is preliminary data.</text>
</comment>
<dbReference type="PANTHER" id="PTHR43280">
    <property type="entry name" value="ARAC-FAMILY TRANSCRIPTIONAL REGULATOR"/>
    <property type="match status" value="1"/>
</dbReference>
<accession>A0ABW5LCQ8</accession>
<name>A0ABW5LCQ8_9FLAO</name>
<feature type="transmembrane region" description="Helical" evidence="4">
    <location>
        <begin position="259"/>
        <end position="280"/>
    </location>
</feature>
<evidence type="ECO:0000313" key="6">
    <source>
        <dbReference type="EMBL" id="MFD2561576.1"/>
    </source>
</evidence>
<evidence type="ECO:0000259" key="5">
    <source>
        <dbReference type="PROSITE" id="PS01124"/>
    </source>
</evidence>
<dbReference type="RefSeq" id="WP_378289391.1">
    <property type="nucleotide sequence ID" value="NZ_JBHULE010000002.1"/>
</dbReference>
<feature type="domain" description="HTH araC/xylS-type" evidence="5">
    <location>
        <begin position="387"/>
        <end position="491"/>
    </location>
</feature>
<keyword evidence="7" id="KW-1185">Reference proteome</keyword>
<feature type="transmembrane region" description="Helical" evidence="4">
    <location>
        <begin position="300"/>
        <end position="320"/>
    </location>
</feature>
<dbReference type="SMART" id="SM00342">
    <property type="entry name" value="HTH_ARAC"/>
    <property type="match status" value="1"/>
</dbReference>
<keyword evidence="1" id="KW-0805">Transcription regulation</keyword>
<dbReference type="InterPro" id="IPR018062">
    <property type="entry name" value="HTH_AraC-typ_CS"/>
</dbReference>
<reference evidence="7" key="1">
    <citation type="journal article" date="2019" name="Int. J. Syst. Evol. Microbiol.">
        <title>The Global Catalogue of Microorganisms (GCM) 10K type strain sequencing project: providing services to taxonomists for standard genome sequencing and annotation.</title>
        <authorList>
            <consortium name="The Broad Institute Genomics Platform"/>
            <consortium name="The Broad Institute Genome Sequencing Center for Infectious Disease"/>
            <person name="Wu L."/>
            <person name="Ma J."/>
        </authorList>
    </citation>
    <scope>NUCLEOTIDE SEQUENCE [LARGE SCALE GENOMIC DNA]</scope>
    <source>
        <strain evidence="7">KCTC 52274</strain>
    </source>
</reference>
<evidence type="ECO:0000256" key="4">
    <source>
        <dbReference type="SAM" id="Phobius"/>
    </source>
</evidence>
<organism evidence="6 7">
    <name type="scientific">Aquimarina rubra</name>
    <dbReference type="NCBI Taxonomy" id="1920033"/>
    <lineage>
        <taxon>Bacteria</taxon>
        <taxon>Pseudomonadati</taxon>
        <taxon>Bacteroidota</taxon>
        <taxon>Flavobacteriia</taxon>
        <taxon>Flavobacteriales</taxon>
        <taxon>Flavobacteriaceae</taxon>
        <taxon>Aquimarina</taxon>
    </lineage>
</organism>
<evidence type="ECO:0000256" key="1">
    <source>
        <dbReference type="ARBA" id="ARBA00023015"/>
    </source>
</evidence>
<feature type="transmembrane region" description="Helical" evidence="4">
    <location>
        <begin position="188"/>
        <end position="206"/>
    </location>
</feature>
<keyword evidence="3" id="KW-0804">Transcription</keyword>
<dbReference type="SUPFAM" id="SSF46689">
    <property type="entry name" value="Homeodomain-like"/>
    <property type="match status" value="1"/>
</dbReference>
<feature type="transmembrane region" description="Helical" evidence="4">
    <location>
        <begin position="157"/>
        <end position="182"/>
    </location>
</feature>
<keyword evidence="4" id="KW-1133">Transmembrane helix</keyword>
<sequence length="494" mass="57382">MSVLVLLFVSSNIYSSNFEITIDKDNNSELSFLSSQDEYDSKQYQTVIEKYLKELEEKKADSLSILKKLAFTYAEINRPERSVEYINRYVKASLDVAFVGHSFFDKISDSEPYQLLADRYLKKVNLWSVFCLYAGFIGFFVAIVLNLRRRSDKVANLLMSSFVLLHSFFILHICALLTNYQYYFSHSLYISTSFSFLYGPLIYFYFKRVILKYKFRTIDLLHVAPTIFLVVFLLLPVYILSGEEKLRMMLHDTTPHGTLITVVKLISLVVYGVLVIQLYLKSLKTGRSLQKVEYLWQRNIVAFCSIYIVTYSIYAFLIMSKIYSGFLFNMQVGAMALLVLYVSYTAFVQPSIFGSLKIIKSEPKNKPSGSKYVKSGLTESLSVELKEKLLHLLNQEKVYKQNNITLQILSELMDTTRHNASQIINEHFNLNFFELINKYRIEEAKELLKGETHRNFNIIDIAYEVGFNNKVTFNKSFKKYNQITPSEYVKSLVA</sequence>
<dbReference type="InterPro" id="IPR009057">
    <property type="entry name" value="Homeodomain-like_sf"/>
</dbReference>
<dbReference type="PROSITE" id="PS00041">
    <property type="entry name" value="HTH_ARAC_FAMILY_1"/>
    <property type="match status" value="1"/>
</dbReference>
<evidence type="ECO:0000256" key="2">
    <source>
        <dbReference type="ARBA" id="ARBA00023125"/>
    </source>
</evidence>
<feature type="transmembrane region" description="Helical" evidence="4">
    <location>
        <begin position="126"/>
        <end position="145"/>
    </location>
</feature>
<evidence type="ECO:0000256" key="3">
    <source>
        <dbReference type="ARBA" id="ARBA00023163"/>
    </source>
</evidence>
<dbReference type="Pfam" id="PF12833">
    <property type="entry name" value="HTH_18"/>
    <property type="match status" value="1"/>
</dbReference>
<protein>
    <submittedName>
        <fullName evidence="6">Helix-turn-helix domain-containing protein</fullName>
    </submittedName>
</protein>
<dbReference type="PROSITE" id="PS01124">
    <property type="entry name" value="HTH_ARAC_FAMILY_2"/>
    <property type="match status" value="1"/>
</dbReference>
<dbReference type="PANTHER" id="PTHR43280:SF29">
    <property type="entry name" value="ARAC-FAMILY TRANSCRIPTIONAL REGULATOR"/>
    <property type="match status" value="1"/>
</dbReference>
<keyword evidence="4" id="KW-0472">Membrane</keyword>
<dbReference type="Proteomes" id="UP001597319">
    <property type="component" value="Unassembled WGS sequence"/>
</dbReference>
<dbReference type="EMBL" id="JBHULE010000002">
    <property type="protein sequence ID" value="MFD2561576.1"/>
    <property type="molecule type" value="Genomic_DNA"/>
</dbReference>
<dbReference type="InterPro" id="IPR018060">
    <property type="entry name" value="HTH_AraC"/>
</dbReference>
<keyword evidence="4" id="KW-0812">Transmembrane</keyword>